<dbReference type="OrthoDB" id="331341at2759"/>
<dbReference type="AlphaFoldDB" id="A0A1Q3BC36"/>
<dbReference type="Proteomes" id="UP000187406">
    <property type="component" value="Unassembled WGS sequence"/>
</dbReference>
<accession>A0A1Q3BC36</accession>
<dbReference type="InterPro" id="IPR041591">
    <property type="entry name" value="OCRE"/>
</dbReference>
<dbReference type="STRING" id="3775.A0A1Q3BC36"/>
<feature type="domain" description="OCRE" evidence="2">
    <location>
        <begin position="356"/>
        <end position="404"/>
    </location>
</feature>
<comment type="caution">
    <text evidence="3">The sequence shown here is derived from an EMBL/GenBank/DDBJ whole genome shotgun (WGS) entry which is preliminary data.</text>
</comment>
<feature type="compositionally biased region" description="Basic residues" evidence="1">
    <location>
        <begin position="25"/>
        <end position="37"/>
    </location>
</feature>
<evidence type="ECO:0000313" key="3">
    <source>
        <dbReference type="EMBL" id="GAV65372.1"/>
    </source>
</evidence>
<dbReference type="Pfam" id="PF17780">
    <property type="entry name" value="OCRE"/>
    <property type="match status" value="1"/>
</dbReference>
<evidence type="ECO:0000256" key="1">
    <source>
        <dbReference type="SAM" id="MobiDB-lite"/>
    </source>
</evidence>
<reference evidence="4" key="1">
    <citation type="submission" date="2016-04" db="EMBL/GenBank/DDBJ databases">
        <title>Cephalotus genome sequencing.</title>
        <authorList>
            <person name="Fukushima K."/>
            <person name="Hasebe M."/>
            <person name="Fang X."/>
        </authorList>
    </citation>
    <scope>NUCLEOTIDE SEQUENCE [LARGE SCALE GENOMIC DNA]</scope>
    <source>
        <strain evidence="4">cv. St1</strain>
    </source>
</reference>
<evidence type="ECO:0000259" key="2">
    <source>
        <dbReference type="Pfam" id="PF17780"/>
    </source>
</evidence>
<keyword evidence="4" id="KW-1185">Reference proteome</keyword>
<gene>
    <name evidence="3" type="ORF">CFOL_v3_08887</name>
</gene>
<dbReference type="GO" id="GO:0005682">
    <property type="term" value="C:U5 snRNP"/>
    <property type="evidence" value="ECO:0007669"/>
    <property type="project" value="InterPro"/>
</dbReference>
<feature type="region of interest" description="Disordered" evidence="1">
    <location>
        <begin position="1"/>
        <end position="57"/>
    </location>
</feature>
<dbReference type="InParanoid" id="A0A1Q3BC36"/>
<evidence type="ECO:0000313" key="4">
    <source>
        <dbReference type="Proteomes" id="UP000187406"/>
    </source>
</evidence>
<name>A0A1Q3BC36_CEPFO</name>
<dbReference type="InterPro" id="IPR039905">
    <property type="entry name" value="CD2BP2/Lin1"/>
</dbReference>
<dbReference type="PANTHER" id="PTHR13138:SF3">
    <property type="entry name" value="CD2 ANTIGEN CYTOPLASMIC TAIL-BINDING PROTEIN 2"/>
    <property type="match status" value="1"/>
</dbReference>
<dbReference type="EMBL" id="BDDD01000402">
    <property type="protein sequence ID" value="GAV65372.1"/>
    <property type="molecule type" value="Genomic_DNA"/>
</dbReference>
<proteinExistence type="predicted"/>
<dbReference type="CDD" id="cd16166">
    <property type="entry name" value="OCRE_SUA_like"/>
    <property type="match status" value="1"/>
</dbReference>
<organism evidence="3 4">
    <name type="scientific">Cephalotus follicularis</name>
    <name type="common">Albany pitcher plant</name>
    <dbReference type="NCBI Taxonomy" id="3775"/>
    <lineage>
        <taxon>Eukaryota</taxon>
        <taxon>Viridiplantae</taxon>
        <taxon>Streptophyta</taxon>
        <taxon>Embryophyta</taxon>
        <taxon>Tracheophyta</taxon>
        <taxon>Spermatophyta</taxon>
        <taxon>Magnoliopsida</taxon>
        <taxon>eudicotyledons</taxon>
        <taxon>Gunneridae</taxon>
        <taxon>Pentapetalae</taxon>
        <taxon>rosids</taxon>
        <taxon>fabids</taxon>
        <taxon>Oxalidales</taxon>
        <taxon>Cephalotaceae</taxon>
        <taxon>Cephalotus</taxon>
    </lineage>
</organism>
<protein>
    <recommendedName>
        <fullName evidence="2">OCRE domain-containing protein</fullName>
    </recommendedName>
</protein>
<dbReference type="InterPro" id="IPR035623">
    <property type="entry name" value="SUA-like_OCRE"/>
</dbReference>
<dbReference type="PANTHER" id="PTHR13138">
    <property type="entry name" value="PROTEIN LIN1"/>
    <property type="match status" value="1"/>
</dbReference>
<dbReference type="FunCoup" id="A0A1Q3BC36">
    <property type="interactions" value="1407"/>
</dbReference>
<sequence length="413" mass="46417">MEEKSQRSQRKRPFMEDDDSDKPSMSKRVRFPKGKKVKPGEEAVASRQQTEDDNVPGILKEARFAAKERANRRNQITAELFSEENSRGILNDVSVSEVTYQDNEDFIEEGVQIEPFNLNKEREEGYFDADGNFVEYVSEKEIKDAWLDSIESVPKYAGKVSIKTNNEHYDENAVDELSSEDIALIKRRIANLLEPGETVLQALRRLKGTSSKRKEKMPAETEHLFNQLTEDAMKLMENGDYNVYDEKQDVFEREAEGYETLARAKGVELLSDMINPGLASFVPPDSTITTSNTIAPATEISSSDAYAYDIFADDDEHATAKPSADMSDVISSGNTNAVSQSSSSAVNTIYDNGELQNDYVYDDSSGYYFSSNLGYYYDPSTGLYCSATSGLWYVFHEETGTYEEIHEAASDVN</sequence>